<dbReference type="Pfam" id="PF05901">
    <property type="entry name" value="Excalibur"/>
    <property type="match status" value="1"/>
</dbReference>
<gene>
    <name evidence="3" type="ordered locus">DGo_CA0209</name>
</gene>
<dbReference type="AlphaFoldDB" id="H8GTI6"/>
<sequence length="180" mass="18496">MIHETLHALGVGTLWEADARVSLSGASDERSLVTRSAGRFYYTGARGVAAYRALGGRGDRIPLDADAGHWAGSTVCSEILSGDAGDYTGRVNPVSPITLGALEDLGYRVNRAAASPYTLPLHGCGVQSAPAPTKATPPDRRPVSYASCAAVRAAGAAPLRRGDPGYRAGLDGDGDGLACE</sequence>
<dbReference type="SUPFAM" id="SSF55486">
    <property type="entry name" value="Metalloproteases ('zincins'), catalytic domain"/>
    <property type="match status" value="1"/>
</dbReference>
<dbReference type="PATRIC" id="fig|745776.4.peg.216"/>
<name>H8GTI6_DEIGI</name>
<keyword evidence="4" id="KW-1185">Reference proteome</keyword>
<dbReference type="STRING" id="745776.DGo_CA0209"/>
<reference evidence="3 4" key="1">
    <citation type="journal article" date="2012" name="PLoS ONE">
        <title>Genome sequence and transcriptome analysis of the radioresistant bacterium Deinococcus gobiensis: insights into the extreme environmental adaptations.</title>
        <authorList>
            <person name="Yuan M."/>
            <person name="Chen M."/>
            <person name="Zhang W."/>
            <person name="Lu W."/>
            <person name="Wang J."/>
            <person name="Yang M."/>
            <person name="Zhao P."/>
            <person name="Tang R."/>
            <person name="Li X."/>
            <person name="Hao Y."/>
            <person name="Zhou Z."/>
            <person name="Zhan Y."/>
            <person name="Yu H."/>
            <person name="Teng C."/>
            <person name="Yan Y."/>
            <person name="Ping S."/>
            <person name="Wang Y."/>
            <person name="Lin M."/>
        </authorList>
    </citation>
    <scope>NUCLEOTIDE SEQUENCE [LARGE SCALE GENOMIC DNA]</scope>
    <source>
        <strain evidence="3 4">I-0</strain>
    </source>
</reference>
<dbReference type="Proteomes" id="UP000007575">
    <property type="component" value="Chromosome"/>
</dbReference>
<dbReference type="KEGG" id="dgo:DGo_CA0209"/>
<dbReference type="SMART" id="SM00894">
    <property type="entry name" value="Excalibur"/>
    <property type="match status" value="1"/>
</dbReference>
<feature type="region of interest" description="Disordered" evidence="1">
    <location>
        <begin position="161"/>
        <end position="180"/>
    </location>
</feature>
<accession>H8GTI6</accession>
<dbReference type="InterPro" id="IPR008613">
    <property type="entry name" value="Excalibur_Ca-bd_domain"/>
</dbReference>
<evidence type="ECO:0000256" key="1">
    <source>
        <dbReference type="SAM" id="MobiDB-lite"/>
    </source>
</evidence>
<dbReference type="eggNOG" id="COG1525">
    <property type="taxonomic scope" value="Bacteria"/>
</dbReference>
<dbReference type="EMBL" id="CP002191">
    <property type="protein sequence ID" value="AFD24136.1"/>
    <property type="molecule type" value="Genomic_DNA"/>
</dbReference>
<feature type="domain" description="Excalibur calcium-binding" evidence="2">
    <location>
        <begin position="144"/>
        <end position="180"/>
    </location>
</feature>
<protein>
    <submittedName>
        <fullName evidence="3">Metalloendopeptidase M8 containing Ig-like domains</fullName>
    </submittedName>
</protein>
<evidence type="ECO:0000313" key="4">
    <source>
        <dbReference type="Proteomes" id="UP000007575"/>
    </source>
</evidence>
<evidence type="ECO:0000313" key="3">
    <source>
        <dbReference type="EMBL" id="AFD24136.1"/>
    </source>
</evidence>
<proteinExistence type="predicted"/>
<organism evidence="3 4">
    <name type="scientific">Deinococcus gobiensis (strain DSM 21396 / JCM 16679 / CGMCC 1.7299 / I-0)</name>
    <dbReference type="NCBI Taxonomy" id="745776"/>
    <lineage>
        <taxon>Bacteria</taxon>
        <taxon>Thermotogati</taxon>
        <taxon>Deinococcota</taxon>
        <taxon>Deinococci</taxon>
        <taxon>Deinococcales</taxon>
        <taxon>Deinococcaceae</taxon>
        <taxon>Deinococcus</taxon>
    </lineage>
</organism>
<dbReference type="eggNOG" id="COG3291">
    <property type="taxonomic scope" value="Bacteria"/>
</dbReference>
<evidence type="ECO:0000259" key="2">
    <source>
        <dbReference type="SMART" id="SM00894"/>
    </source>
</evidence>
<dbReference type="HOGENOM" id="CLU_1493881_0_0_0"/>